<accession>A0A543CH36</accession>
<proteinExistence type="predicted"/>
<dbReference type="Proteomes" id="UP000316096">
    <property type="component" value="Unassembled WGS sequence"/>
</dbReference>
<keyword evidence="2" id="KW-0732">Signal</keyword>
<sequence>MQKRTYALAGLALAAAGGVLITSSPAQAGALVQGHRHHHYSSHRNYNRNANWNRNHNRVVVRVVNRNVNTAWAGGGFRGGGFRDRDRDDDDFGLFRHRRCHFGCNRFDRFDGDGDGFGRDRDDDDRGDNIIVGNDIRTAGDRD</sequence>
<reference evidence="3 4" key="1">
    <citation type="submission" date="2019-06" db="EMBL/GenBank/DDBJ databases">
        <title>Sequencing the genomes of 1000 actinobacteria strains.</title>
        <authorList>
            <person name="Klenk H.-P."/>
        </authorList>
    </citation>
    <scope>NUCLEOTIDE SEQUENCE [LARGE SCALE GENOMIC DNA]</scope>
    <source>
        <strain evidence="3 4">DSM 102200</strain>
    </source>
</reference>
<protein>
    <submittedName>
        <fullName evidence="3">Uncharacterized protein</fullName>
    </submittedName>
</protein>
<gene>
    <name evidence="3" type="ORF">FB559_1933</name>
</gene>
<feature type="chain" id="PRO_5021959791" evidence="2">
    <location>
        <begin position="29"/>
        <end position="143"/>
    </location>
</feature>
<evidence type="ECO:0000313" key="3">
    <source>
        <dbReference type="EMBL" id="TQL96406.1"/>
    </source>
</evidence>
<name>A0A543CH36_9ACTN</name>
<comment type="caution">
    <text evidence="3">The sequence shown here is derived from an EMBL/GenBank/DDBJ whole genome shotgun (WGS) entry which is preliminary data.</text>
</comment>
<dbReference type="AlphaFoldDB" id="A0A543CH36"/>
<feature type="region of interest" description="Disordered" evidence="1">
    <location>
        <begin position="118"/>
        <end position="143"/>
    </location>
</feature>
<evidence type="ECO:0000256" key="2">
    <source>
        <dbReference type="SAM" id="SignalP"/>
    </source>
</evidence>
<evidence type="ECO:0000313" key="4">
    <source>
        <dbReference type="Proteomes" id="UP000316096"/>
    </source>
</evidence>
<keyword evidence="4" id="KW-1185">Reference proteome</keyword>
<dbReference type="RefSeq" id="WP_141955264.1">
    <property type="nucleotide sequence ID" value="NZ_VFOZ01000001.1"/>
</dbReference>
<organism evidence="3 4">
    <name type="scientific">Actinoallomurus bryophytorum</name>
    <dbReference type="NCBI Taxonomy" id="1490222"/>
    <lineage>
        <taxon>Bacteria</taxon>
        <taxon>Bacillati</taxon>
        <taxon>Actinomycetota</taxon>
        <taxon>Actinomycetes</taxon>
        <taxon>Streptosporangiales</taxon>
        <taxon>Thermomonosporaceae</taxon>
        <taxon>Actinoallomurus</taxon>
    </lineage>
</organism>
<dbReference type="EMBL" id="VFOZ01000001">
    <property type="protein sequence ID" value="TQL96406.1"/>
    <property type="molecule type" value="Genomic_DNA"/>
</dbReference>
<evidence type="ECO:0000256" key="1">
    <source>
        <dbReference type="SAM" id="MobiDB-lite"/>
    </source>
</evidence>
<feature type="signal peptide" evidence="2">
    <location>
        <begin position="1"/>
        <end position="28"/>
    </location>
</feature>